<keyword evidence="2" id="KW-1185">Reference proteome</keyword>
<protein>
    <recommendedName>
        <fullName evidence="3">SnoaL-like domain-containing protein</fullName>
    </recommendedName>
</protein>
<dbReference type="InterPro" id="IPR032710">
    <property type="entry name" value="NTF2-like_dom_sf"/>
</dbReference>
<dbReference type="EMBL" id="QLNT01000015">
    <property type="protein sequence ID" value="KAF3067603.1"/>
    <property type="molecule type" value="Genomic_DNA"/>
</dbReference>
<evidence type="ECO:0008006" key="3">
    <source>
        <dbReference type="Google" id="ProtNLM"/>
    </source>
</evidence>
<name>A0A9P5C9U6_9HYPO</name>
<dbReference type="AlphaFoldDB" id="A0A9P5C9U6"/>
<dbReference type="Gene3D" id="3.10.450.50">
    <property type="match status" value="1"/>
</dbReference>
<reference evidence="1 2" key="1">
    <citation type="submission" date="2018-06" db="EMBL/GenBank/DDBJ databases">
        <title>Genome analysis of cellulolytic fungus Trichoderma lentiforme CFAM-422.</title>
        <authorList>
            <person name="Steindorff A.S."/>
            <person name="Formighieri E.F."/>
            <person name="Midorikawa G.E.O."/>
            <person name="Tamietti M.S."/>
            <person name="Ramos E.Z."/>
            <person name="Silva A.S."/>
            <person name="Bon E.P.S."/>
            <person name="Mendes T.D."/>
            <person name="Damaso M.C.T."/>
            <person name="Favaro L.C.L."/>
        </authorList>
    </citation>
    <scope>NUCLEOTIDE SEQUENCE [LARGE SCALE GENOMIC DNA]</scope>
    <source>
        <strain evidence="1 2">CFAM-422</strain>
    </source>
</reference>
<dbReference type="SUPFAM" id="SSF54427">
    <property type="entry name" value="NTF2-like"/>
    <property type="match status" value="1"/>
</dbReference>
<comment type="caution">
    <text evidence="1">The sequence shown here is derived from an EMBL/GenBank/DDBJ whole genome shotgun (WGS) entry which is preliminary data.</text>
</comment>
<sequence>MPQHMPAAIGAKQLRDGYRSLFSVLKYDLSFTILETVVVSEEWAFARSETTGSSIVGGNGMPEANKELFVLKKVDGEWLIARYCMCTSRPALAK</sequence>
<evidence type="ECO:0000313" key="1">
    <source>
        <dbReference type="EMBL" id="KAF3067603.1"/>
    </source>
</evidence>
<dbReference type="Proteomes" id="UP000801864">
    <property type="component" value="Unassembled WGS sequence"/>
</dbReference>
<gene>
    <name evidence="1" type="ORF">CFAM422_008716</name>
</gene>
<accession>A0A9P5C9U6</accession>
<organism evidence="1 2">
    <name type="scientific">Trichoderma lentiforme</name>
    <dbReference type="NCBI Taxonomy" id="1567552"/>
    <lineage>
        <taxon>Eukaryota</taxon>
        <taxon>Fungi</taxon>
        <taxon>Dikarya</taxon>
        <taxon>Ascomycota</taxon>
        <taxon>Pezizomycotina</taxon>
        <taxon>Sordariomycetes</taxon>
        <taxon>Hypocreomycetidae</taxon>
        <taxon>Hypocreales</taxon>
        <taxon>Hypocreaceae</taxon>
        <taxon>Trichoderma</taxon>
    </lineage>
</organism>
<evidence type="ECO:0000313" key="2">
    <source>
        <dbReference type="Proteomes" id="UP000801864"/>
    </source>
</evidence>
<proteinExistence type="predicted"/>